<evidence type="ECO:0000259" key="5">
    <source>
        <dbReference type="Pfam" id="PF00884"/>
    </source>
</evidence>
<dbReference type="InterPro" id="IPR024607">
    <property type="entry name" value="Sulfatase_CS"/>
</dbReference>
<dbReference type="PANTHER" id="PTHR42693:SF33">
    <property type="entry name" value="ARYLSULFATASE"/>
    <property type="match status" value="1"/>
</dbReference>
<sequence length="545" mass="61553">MPNTKKLVLLSIIGLFLLSCEKELEKPKPPNILVILADDLAYADLGSFGGDIETPNLDQLAQEGIRFSRFHTGPFCAVSRAMLLSGNFNHVAGMGSQDLVTGVPGYEGHLSDRIVPVPELLKSAGYHTYMAGKWHLGKTTEANPEQKGFERSFVTIEGGANHYSERGIFPDTPISLYTEDGEQVAWPEGAYSTDFYTDKLIEYIQSNQSDGKPFFAYAAYTSPHWPLQVDEKYWKKYEGRYDEGYEVLRAQRLESLKNAGMIPSSAQLPPMHPQVRPWDALTPQEQQKEALKMELYAGMVDNLDDNIGRLINYLKEIGQYDNTLIVFLSDNGAAAEDFYYHDHFGPFLQENYSDAYEDMGKENSFISYGPQWAEAGSSPFLYYKGYTTEGGMTAPMIISGPLVHSRNQIDHQFSSIMDLAPSFYELAGVSYPKTWNGVELAPLAGSSLLPILNGAEKPVHDSTYVFALEHRGYAMLQKGNWKLLNIQRPLELENFRLFNLAEDPIEQDDLKERFPEKFQELLYDWQQYAQKVNVRIPTPQRGEGM</sequence>
<comment type="similarity">
    <text evidence="1">Belongs to the sulfatase family.</text>
</comment>
<organism evidence="6 7">
    <name type="scientific">Cecembia lonarensis (strain CCUG 58316 / KCTC 22772 / LW9)</name>
    <dbReference type="NCBI Taxonomy" id="1225176"/>
    <lineage>
        <taxon>Bacteria</taxon>
        <taxon>Pseudomonadati</taxon>
        <taxon>Bacteroidota</taxon>
        <taxon>Cytophagia</taxon>
        <taxon>Cytophagales</taxon>
        <taxon>Cyclobacteriaceae</taxon>
        <taxon>Cecembia</taxon>
    </lineage>
</organism>
<reference evidence="6 7" key="1">
    <citation type="journal article" date="2012" name="J. Bacteriol.">
        <title>Draft Genome Sequence of Cecembia lonarensis Strain LW9T, Isolated from Lonar Lake, a Haloalkaline Lake in India.</title>
        <authorList>
            <person name="Shivaji S."/>
            <person name="Ara S."/>
            <person name="Singh A."/>
            <person name="Pinnaka A.K."/>
        </authorList>
    </citation>
    <scope>NUCLEOTIDE SEQUENCE [LARGE SCALE GENOMIC DNA]</scope>
    <source>
        <strain evidence="6 7">LW9</strain>
    </source>
</reference>
<dbReference type="InterPro" id="IPR050738">
    <property type="entry name" value="Sulfatase"/>
</dbReference>
<dbReference type="GO" id="GO:0046872">
    <property type="term" value="F:metal ion binding"/>
    <property type="evidence" value="ECO:0007669"/>
    <property type="project" value="UniProtKB-KW"/>
</dbReference>
<dbReference type="PROSITE" id="PS00149">
    <property type="entry name" value="SULFATASE_2"/>
    <property type="match status" value="1"/>
</dbReference>
<dbReference type="Pfam" id="PF00884">
    <property type="entry name" value="Sulfatase"/>
    <property type="match status" value="1"/>
</dbReference>
<evidence type="ECO:0000256" key="4">
    <source>
        <dbReference type="ARBA" id="ARBA00022837"/>
    </source>
</evidence>
<accession>K1M0G8</accession>
<evidence type="ECO:0000256" key="1">
    <source>
        <dbReference type="ARBA" id="ARBA00008779"/>
    </source>
</evidence>
<evidence type="ECO:0000313" key="6">
    <source>
        <dbReference type="EMBL" id="EKB49824.1"/>
    </source>
</evidence>
<evidence type="ECO:0000256" key="2">
    <source>
        <dbReference type="ARBA" id="ARBA00022723"/>
    </source>
</evidence>
<dbReference type="PANTHER" id="PTHR42693">
    <property type="entry name" value="ARYLSULFATASE FAMILY MEMBER"/>
    <property type="match status" value="1"/>
</dbReference>
<dbReference type="EC" id="3.1.6.1" evidence="6"/>
<keyword evidence="2" id="KW-0479">Metal-binding</keyword>
<dbReference type="RefSeq" id="WP_009184642.1">
    <property type="nucleotide sequence ID" value="NZ_AMGM01000018.1"/>
</dbReference>
<dbReference type="Gene3D" id="3.30.1120.10">
    <property type="match status" value="1"/>
</dbReference>
<dbReference type="EMBL" id="AMGM01000018">
    <property type="protein sequence ID" value="EKB49824.1"/>
    <property type="molecule type" value="Genomic_DNA"/>
</dbReference>
<name>K1M0G8_CECL9</name>
<dbReference type="InterPro" id="IPR000917">
    <property type="entry name" value="Sulfatase_N"/>
</dbReference>
<protein>
    <submittedName>
        <fullName evidence="6">Arylsulfatase</fullName>
        <ecNumber evidence="6">3.1.6.1</ecNumber>
    </submittedName>
</protein>
<keyword evidence="4" id="KW-0106">Calcium</keyword>
<comment type="caution">
    <text evidence="6">The sequence shown here is derived from an EMBL/GenBank/DDBJ whole genome shotgun (WGS) entry which is preliminary data.</text>
</comment>
<keyword evidence="3 6" id="KW-0378">Hydrolase</keyword>
<dbReference type="AlphaFoldDB" id="K1M0G8"/>
<evidence type="ECO:0000256" key="3">
    <source>
        <dbReference type="ARBA" id="ARBA00022801"/>
    </source>
</evidence>
<feature type="domain" description="Sulfatase N-terminal" evidence="5">
    <location>
        <begin position="30"/>
        <end position="429"/>
    </location>
</feature>
<dbReference type="Proteomes" id="UP000004478">
    <property type="component" value="Unassembled WGS sequence"/>
</dbReference>
<dbReference type="CDD" id="cd16025">
    <property type="entry name" value="PAS_like"/>
    <property type="match status" value="1"/>
</dbReference>
<dbReference type="InterPro" id="IPR017850">
    <property type="entry name" value="Alkaline_phosphatase_core_sf"/>
</dbReference>
<dbReference type="PATRIC" id="fig|1225176.3.peg.1715"/>
<keyword evidence="7" id="KW-1185">Reference proteome</keyword>
<evidence type="ECO:0000313" key="7">
    <source>
        <dbReference type="Proteomes" id="UP000004478"/>
    </source>
</evidence>
<dbReference type="PROSITE" id="PS51257">
    <property type="entry name" value="PROKAR_LIPOPROTEIN"/>
    <property type="match status" value="1"/>
</dbReference>
<dbReference type="SUPFAM" id="SSF53649">
    <property type="entry name" value="Alkaline phosphatase-like"/>
    <property type="match status" value="1"/>
</dbReference>
<proteinExistence type="inferred from homology"/>
<gene>
    <name evidence="6" type="primary">atsA_5</name>
    <name evidence="6" type="ORF">B879_01607</name>
</gene>
<dbReference type="OrthoDB" id="9764377at2"/>
<dbReference type="Gene3D" id="3.40.720.10">
    <property type="entry name" value="Alkaline Phosphatase, subunit A"/>
    <property type="match status" value="1"/>
</dbReference>
<dbReference type="GO" id="GO:0004065">
    <property type="term" value="F:arylsulfatase activity"/>
    <property type="evidence" value="ECO:0007669"/>
    <property type="project" value="UniProtKB-EC"/>
</dbReference>